<dbReference type="InterPro" id="IPR053841">
    <property type="entry name" value="MksE"/>
</dbReference>
<accession>A0A6S6S9S2</accession>
<sequence length="187" mass="22015">MSKNLGRKIGEVFDILSLGKFICESSVDRKIKSLYLVCEKNEVYLADYFINLGYRLERGAGYFFFSKDEQPSSDYFDKKIKNFLKMITFVEFMLVYDNSFGVGTKVSVKEMALSLEKNLSLKERLTKMKRQQAKMSDIDACDSIIKEFVKMGYAEVMDEYRHIYKIVDSYLYLENFIDRIKEINDEK</sequence>
<proteinExistence type="predicted"/>
<dbReference type="Pfam" id="PF21980">
    <property type="entry name" value="MksE"/>
    <property type="match status" value="1"/>
</dbReference>
<dbReference type="AlphaFoldDB" id="A0A6S6S9S2"/>
<gene>
    <name evidence="1" type="ORF">HELGO_WM30666</name>
</gene>
<protein>
    <submittedName>
        <fullName evidence="1">Uncharacterized protein</fullName>
    </submittedName>
</protein>
<organism evidence="1">
    <name type="scientific">uncultured Sulfurovum sp</name>
    <dbReference type="NCBI Taxonomy" id="269237"/>
    <lineage>
        <taxon>Bacteria</taxon>
        <taxon>Pseudomonadati</taxon>
        <taxon>Campylobacterota</taxon>
        <taxon>Epsilonproteobacteria</taxon>
        <taxon>Campylobacterales</taxon>
        <taxon>Sulfurovaceae</taxon>
        <taxon>Sulfurovum</taxon>
        <taxon>environmental samples</taxon>
    </lineage>
</organism>
<evidence type="ECO:0000313" key="1">
    <source>
        <dbReference type="EMBL" id="CAA6799383.1"/>
    </source>
</evidence>
<reference evidence="1" key="1">
    <citation type="submission" date="2020-01" db="EMBL/GenBank/DDBJ databases">
        <authorList>
            <person name="Meier V. D."/>
            <person name="Meier V D."/>
        </authorList>
    </citation>
    <scope>NUCLEOTIDE SEQUENCE</scope>
    <source>
        <strain evidence="1">HLG_WM_MAG_03</strain>
    </source>
</reference>
<name>A0A6S6S9S2_9BACT</name>
<dbReference type="EMBL" id="CACVAR010000042">
    <property type="protein sequence ID" value="CAA6799383.1"/>
    <property type="molecule type" value="Genomic_DNA"/>
</dbReference>